<sequence length="891" mass="102848">MIASLFKKILIAIMLFLSKQITAQTENIDGYILSDGKPIPSVYIRLTSGSKVLAYSNSDNSGYFIIKIPENINISQLHLETSHLSFQPTKTRLSEDKTTYKFILQPKSTEIQALDIKRSQRLRANGDTLVFKVDSFARNEDRTIEDVLARMPGMHVAESGKISFNGKEITAIYLDGSNLLDEKYEFGSKTIPNKIIENIEVLQRHIHHKVLQDNTLSDDIAINLVLKDEATLKVMGRSTLGLGLPEQYDLELSAMLLNKNIKSLNGIHGNNLGKDLSSMFIGHTDFKRNSRIVDPLPKNLLRQETITSATGHPYINNTAKSRFLASNNYFRIRQNGSLRLIAQQHLGRREPLVFSYNDNFASLDSIRFIEDPNSTPVLRGTVLAAQFEINSPTYFLSNNAYMEIDRRKETSDLLGNSMQLNHPYRHKLLQWSNHFRYSPKLKNGDIVDIQWTIEHKDSEERLQVEQFTADPFTTNKKEDIARQQLELPIFANLIRASYKFNKGVLKHSYLLGLLNERQKFNSELDLSGSEYQFSELGLREQLNNLDWHNNEFYFVPMLETKVKQWEFSVALPVIAQHIHYLDPTNDLDKSRDKVYFNPLFNSKFFLNSQDYLQLRFQHHRSIGNMANFFCKPILKTYRSLANNMVDLREKKKNELTLKYNIQRPLKLFFGNITAKYASVRYPDLLATLVTDNLLSKIVVPGAHKSQEYGLILFATQYINALRGPLQLHASWTNLKDDMAVQRQATKLDQSAVVINPSIDMQFHKKFSVNYGLHYSWFKSEIVAFHVPSDRIMSSNLIQSIKLAYTPIKPLFVEYSFNHQHNKQGIFTNNHLFLDLFARISLPKRKVDLEVELKNIANIKNYHHQVLTSDELYSTVYHLRGRMLNARCIFNF</sequence>
<evidence type="ECO:0000256" key="1">
    <source>
        <dbReference type="SAM" id="SignalP"/>
    </source>
</evidence>
<dbReference type="SUPFAM" id="SSF56935">
    <property type="entry name" value="Porins"/>
    <property type="match status" value="1"/>
</dbReference>
<feature type="signal peptide" evidence="1">
    <location>
        <begin position="1"/>
        <end position="23"/>
    </location>
</feature>
<protein>
    <submittedName>
        <fullName evidence="2">Plug domain-containing protein</fullName>
    </submittedName>
</protein>
<dbReference type="EMBL" id="JACAGK010000015">
    <property type="protein sequence ID" value="MDM1048016.1"/>
    <property type="molecule type" value="Genomic_DNA"/>
</dbReference>
<name>A0ABT7NLJ6_9SPHI</name>
<proteinExistence type="predicted"/>
<evidence type="ECO:0000313" key="2">
    <source>
        <dbReference type="EMBL" id="MDM1048016.1"/>
    </source>
</evidence>
<reference evidence="2" key="1">
    <citation type="submission" date="2020-06" db="EMBL/GenBank/DDBJ databases">
        <authorList>
            <person name="Dong N."/>
        </authorList>
    </citation>
    <scope>NUCLEOTIDE SEQUENCE</scope>
    <source>
        <strain evidence="2">R1692</strain>
    </source>
</reference>
<dbReference type="RefSeq" id="WP_286650979.1">
    <property type="nucleotide sequence ID" value="NZ_JACAGK010000015.1"/>
</dbReference>
<organism evidence="2 3">
    <name type="scientific">Sphingobacterium hotanense</name>
    <dbReference type="NCBI Taxonomy" id="649196"/>
    <lineage>
        <taxon>Bacteria</taxon>
        <taxon>Pseudomonadati</taxon>
        <taxon>Bacteroidota</taxon>
        <taxon>Sphingobacteriia</taxon>
        <taxon>Sphingobacteriales</taxon>
        <taxon>Sphingobacteriaceae</taxon>
        <taxon>Sphingobacterium</taxon>
    </lineage>
</organism>
<reference evidence="2" key="2">
    <citation type="journal article" date="2022" name="Sci. Total Environ.">
        <title>Prevalence, transmission, and molecular epidemiology of tet(X)-positive bacteria among humans, animals, and environmental niches in China: An epidemiological, and genomic-based study.</title>
        <authorList>
            <person name="Dong N."/>
            <person name="Zeng Y."/>
            <person name="Cai C."/>
            <person name="Sun C."/>
            <person name="Lu J."/>
            <person name="Liu C."/>
            <person name="Zhou H."/>
            <person name="Sun Q."/>
            <person name="Shu L."/>
            <person name="Wang H."/>
            <person name="Wang Y."/>
            <person name="Wang S."/>
            <person name="Wu C."/>
            <person name="Chan E.W."/>
            <person name="Chen G."/>
            <person name="Shen Z."/>
            <person name="Chen S."/>
            <person name="Zhang R."/>
        </authorList>
    </citation>
    <scope>NUCLEOTIDE SEQUENCE</scope>
    <source>
        <strain evidence="2">R1692</strain>
    </source>
</reference>
<evidence type="ECO:0000313" key="3">
    <source>
        <dbReference type="Proteomes" id="UP001170954"/>
    </source>
</evidence>
<accession>A0ABT7NLJ6</accession>
<dbReference type="Proteomes" id="UP001170954">
    <property type="component" value="Unassembled WGS sequence"/>
</dbReference>
<comment type="caution">
    <text evidence="2">The sequence shown here is derived from an EMBL/GenBank/DDBJ whole genome shotgun (WGS) entry which is preliminary data.</text>
</comment>
<keyword evidence="1" id="KW-0732">Signal</keyword>
<gene>
    <name evidence="2" type="ORF">HX018_07185</name>
</gene>
<keyword evidence="3" id="KW-1185">Reference proteome</keyword>
<feature type="chain" id="PRO_5045565481" evidence="1">
    <location>
        <begin position="24"/>
        <end position="891"/>
    </location>
</feature>